<dbReference type="InterPro" id="IPR057237">
    <property type="entry name" value="DUF7915"/>
</dbReference>
<evidence type="ECO:0000313" key="4">
    <source>
        <dbReference type="Proteomes" id="UP000593564"/>
    </source>
</evidence>
<dbReference type="Pfam" id="PF25500">
    <property type="entry name" value="DUF7913"/>
    <property type="match status" value="1"/>
</dbReference>
<reference evidence="4" key="1">
    <citation type="journal article" date="2020" name="Nat. Commun.">
        <title>Genome assembly of wild tea tree DASZ reveals pedigree and selection history of tea varieties.</title>
        <authorList>
            <person name="Zhang W."/>
            <person name="Zhang Y."/>
            <person name="Qiu H."/>
            <person name="Guo Y."/>
            <person name="Wan H."/>
            <person name="Zhang X."/>
            <person name="Scossa F."/>
            <person name="Alseekh S."/>
            <person name="Zhang Q."/>
            <person name="Wang P."/>
            <person name="Xu L."/>
            <person name="Schmidt M.H."/>
            <person name="Jia X."/>
            <person name="Li D."/>
            <person name="Zhu A."/>
            <person name="Guo F."/>
            <person name="Chen W."/>
            <person name="Ni D."/>
            <person name="Usadel B."/>
            <person name="Fernie A.R."/>
            <person name="Wen W."/>
        </authorList>
    </citation>
    <scope>NUCLEOTIDE SEQUENCE [LARGE SCALE GENOMIC DNA]</scope>
    <source>
        <strain evidence="4">cv. G240</strain>
    </source>
</reference>
<feature type="domain" description="DUF7913" evidence="1">
    <location>
        <begin position="20"/>
        <end position="138"/>
    </location>
</feature>
<reference evidence="3 4" key="2">
    <citation type="submission" date="2020-07" db="EMBL/GenBank/DDBJ databases">
        <title>Genome assembly of wild tea tree DASZ reveals pedigree and selection history of tea varieties.</title>
        <authorList>
            <person name="Zhang W."/>
        </authorList>
    </citation>
    <scope>NUCLEOTIDE SEQUENCE [LARGE SCALE GENOMIC DNA]</scope>
    <source>
        <strain evidence="4">cv. G240</strain>
        <tissue evidence="3">Leaf</tissue>
    </source>
</reference>
<accession>A0A7J7GNR3</accession>
<sequence length="778" mass="85417">MVEKALEVMESKSSSSQSEIGSAEDVVQALLDYLVAPMLPLKSAGREVPSLEQQQSVAKQVRAVVLLYNYYQRKRHSEVEFLGFESFCKLAVTLKPTLMGYLKLMQRSDYAELDDPEDQLSMTEKAIMDACDISLVLDASKDVPSTKGWPISKVAVLLTDPSKEICVLKFGSIINGVWSIIEKDIDSASVISEAIGNGKHNKRKRNMKKPLRDETNADEAGFQRLALSSVSEVTGINQSDLMVLESHIVYSLSKEKTAAHFYIMQSTQSIREDLQVPIKDVLESLQGPLVRKSSCSWTVTPVAEYFHVLPYAGVLTDWFSRIVFSNSLQNLRVELGNEGVNSSQQIENLCDKEVTEDGDDSKKNCNAEDSVTNEANEINTESLEQRDINGSSMVCLSGSSTEPQNMDVDDLSVGCRQIENKSKSACNIIKVYQHQKRMTSSAESNINAKPSGVKGQEQGGGIGVPAAAEGLPELPTSVSVPLPTGDLTVTIPDPAVVPLQLADGVEQVSREYVEACYRMMAGMMVLIREYATGARAPVQVNMVDSVMKPSEVKDEKADTGNKTCNILSSDQDELPIGDCAPVLSQLNSTYLEKLQVTLASKENALSQTALKVLLRKRHKLLRSLEDEIAVCDKNIQTILDGSENDLALKIEAIIDACNDVCLKCETETQDATRQHFEGQGSPQYRRKRLSEAVLTLQNSCQASFGYIELDDICYENNWTLATYHVSPEDGGFRANVTVKGLDFECSGGSDMCSTPRLARDSAAAQMIVKLRNMASQSQ</sequence>
<evidence type="ECO:0000259" key="1">
    <source>
        <dbReference type="Pfam" id="PF25500"/>
    </source>
</evidence>
<gene>
    <name evidence="3" type="ORF">HYC85_019749</name>
</gene>
<dbReference type="Pfam" id="PF25502">
    <property type="entry name" value="DUF7915"/>
    <property type="match status" value="1"/>
</dbReference>
<keyword evidence="4" id="KW-1185">Reference proteome</keyword>
<name>A0A7J7GNR3_CAMSI</name>
<evidence type="ECO:0000259" key="2">
    <source>
        <dbReference type="Pfam" id="PF25502"/>
    </source>
</evidence>
<dbReference type="PANTHER" id="PTHR33913:SF1">
    <property type="entry name" value="DRBM DOMAIN-CONTAINING PROTEIN"/>
    <property type="match status" value="1"/>
</dbReference>
<evidence type="ECO:0008006" key="5">
    <source>
        <dbReference type="Google" id="ProtNLM"/>
    </source>
</evidence>
<dbReference type="SUPFAM" id="SSF54768">
    <property type="entry name" value="dsRNA-binding domain-like"/>
    <property type="match status" value="1"/>
</dbReference>
<organism evidence="3 4">
    <name type="scientific">Camellia sinensis</name>
    <name type="common">Tea plant</name>
    <name type="synonym">Thea sinensis</name>
    <dbReference type="NCBI Taxonomy" id="4442"/>
    <lineage>
        <taxon>Eukaryota</taxon>
        <taxon>Viridiplantae</taxon>
        <taxon>Streptophyta</taxon>
        <taxon>Embryophyta</taxon>
        <taxon>Tracheophyta</taxon>
        <taxon>Spermatophyta</taxon>
        <taxon>Magnoliopsida</taxon>
        <taxon>eudicotyledons</taxon>
        <taxon>Gunneridae</taxon>
        <taxon>Pentapetalae</taxon>
        <taxon>asterids</taxon>
        <taxon>Ericales</taxon>
        <taxon>Theaceae</taxon>
        <taxon>Camellia</taxon>
    </lineage>
</organism>
<dbReference type="EMBL" id="JACBKZ010000009">
    <property type="protein sequence ID" value="KAF5942107.1"/>
    <property type="molecule type" value="Genomic_DNA"/>
</dbReference>
<protein>
    <recommendedName>
        <fullName evidence="5">DRBM domain-containing protein</fullName>
    </recommendedName>
</protein>
<dbReference type="AlphaFoldDB" id="A0A7J7GNR3"/>
<dbReference type="InterPro" id="IPR057235">
    <property type="entry name" value="DUF7913"/>
</dbReference>
<feature type="domain" description="DUF7915" evidence="2">
    <location>
        <begin position="175"/>
        <end position="321"/>
    </location>
</feature>
<evidence type="ECO:0000313" key="3">
    <source>
        <dbReference type="EMBL" id="KAF5942107.1"/>
    </source>
</evidence>
<dbReference type="CDD" id="cd00048">
    <property type="entry name" value="DSRM_SF"/>
    <property type="match status" value="1"/>
</dbReference>
<dbReference type="Proteomes" id="UP000593564">
    <property type="component" value="Unassembled WGS sequence"/>
</dbReference>
<comment type="caution">
    <text evidence="3">The sequence shown here is derived from an EMBL/GenBank/DDBJ whole genome shotgun (WGS) entry which is preliminary data.</text>
</comment>
<dbReference type="PANTHER" id="PTHR33913">
    <property type="entry name" value="ALEURONE LAYER MORPHOGENESIS PROTEIN"/>
    <property type="match status" value="1"/>
</dbReference>
<proteinExistence type="predicted"/>